<evidence type="ECO:0000256" key="2">
    <source>
        <dbReference type="SAM" id="Phobius"/>
    </source>
</evidence>
<keyword evidence="2" id="KW-0812">Transmembrane</keyword>
<dbReference type="Gene3D" id="3.40.50.1820">
    <property type="entry name" value="alpha/beta hydrolase"/>
    <property type="match status" value="1"/>
</dbReference>
<protein>
    <submittedName>
        <fullName evidence="3">Uncharacterized protein</fullName>
    </submittedName>
</protein>
<dbReference type="InterPro" id="IPR029058">
    <property type="entry name" value="AB_hydrolase_fold"/>
</dbReference>
<dbReference type="OrthoDB" id="294702at2759"/>
<dbReference type="EMBL" id="KV417483">
    <property type="protein sequence ID" value="KZP33301.1"/>
    <property type="molecule type" value="Genomic_DNA"/>
</dbReference>
<proteinExistence type="predicted"/>
<feature type="compositionally biased region" description="Basic residues" evidence="1">
    <location>
        <begin position="26"/>
        <end position="41"/>
    </location>
</feature>
<reference evidence="3 4" key="1">
    <citation type="journal article" date="2016" name="Mol. Biol. Evol.">
        <title>Comparative Genomics of Early-Diverging Mushroom-Forming Fungi Provides Insights into the Origins of Lignocellulose Decay Capabilities.</title>
        <authorList>
            <person name="Nagy L.G."/>
            <person name="Riley R."/>
            <person name="Tritt A."/>
            <person name="Adam C."/>
            <person name="Daum C."/>
            <person name="Floudas D."/>
            <person name="Sun H."/>
            <person name="Yadav J.S."/>
            <person name="Pangilinan J."/>
            <person name="Larsson K.H."/>
            <person name="Matsuura K."/>
            <person name="Barry K."/>
            <person name="Labutti K."/>
            <person name="Kuo R."/>
            <person name="Ohm R.A."/>
            <person name="Bhattacharya S.S."/>
            <person name="Shirouzu T."/>
            <person name="Yoshinaga Y."/>
            <person name="Martin F.M."/>
            <person name="Grigoriev I.V."/>
            <person name="Hibbett D.S."/>
        </authorList>
    </citation>
    <scope>NUCLEOTIDE SEQUENCE [LARGE SCALE GENOMIC DNA]</scope>
    <source>
        <strain evidence="3 4">CBS 109695</strain>
    </source>
</reference>
<keyword evidence="2" id="KW-1133">Transmembrane helix</keyword>
<feature type="transmembrane region" description="Helical" evidence="2">
    <location>
        <begin position="372"/>
        <end position="388"/>
    </location>
</feature>
<feature type="region of interest" description="Disordered" evidence="1">
    <location>
        <begin position="1"/>
        <end position="47"/>
    </location>
</feature>
<keyword evidence="2" id="KW-0472">Membrane</keyword>
<sequence length="389" mass="43951">MAISPTRMLEPETASTHHFNQTHSRLSLRRPRPNHHPRPPWHRSQPSRTLLSFPPLVAELAAHLGLEEYRVLGGSAGGAYALACAYAANGNEKRKRELKAVGVTCILRIGSRTRWYCGRRLMGWVLHHYGAKQAMDPDPGVCRRLMEGQMNLASKAERALLMKSPESFEEFLWISRECFRQGVQGYLEEGRIMAGEWGFSLKDGMQDVNTPASMAARSKNAQLESERDPQTLDGLSVFQFTLLYRFERIPPFQSQDPISVKEPREYQELHLSSSFFGDGGCLHTFLSFTTYASTMRYKSNYETIQNTSTKGLWDLVIEVPGSLDVQAVALSFVPDVFLSSSSDLGLVNRLGDQSKRSTGDTVRGRRCRRCRVVLVLGVFVLLLLYFRVR</sequence>
<dbReference type="SUPFAM" id="SSF53474">
    <property type="entry name" value="alpha/beta-Hydrolases"/>
    <property type="match status" value="1"/>
</dbReference>
<evidence type="ECO:0000313" key="4">
    <source>
        <dbReference type="Proteomes" id="UP000076532"/>
    </source>
</evidence>
<evidence type="ECO:0000256" key="1">
    <source>
        <dbReference type="SAM" id="MobiDB-lite"/>
    </source>
</evidence>
<evidence type="ECO:0000313" key="3">
    <source>
        <dbReference type="EMBL" id="KZP33301.1"/>
    </source>
</evidence>
<accession>A0A166W209</accession>
<keyword evidence="4" id="KW-1185">Reference proteome</keyword>
<gene>
    <name evidence="3" type="ORF">FIBSPDRAFT_924805</name>
</gene>
<dbReference type="AlphaFoldDB" id="A0A166W209"/>
<feature type="compositionally biased region" description="Polar residues" evidence="1">
    <location>
        <begin position="13"/>
        <end position="22"/>
    </location>
</feature>
<dbReference type="Proteomes" id="UP000076532">
    <property type="component" value="Unassembled WGS sequence"/>
</dbReference>
<organism evidence="3 4">
    <name type="scientific">Athelia psychrophila</name>
    <dbReference type="NCBI Taxonomy" id="1759441"/>
    <lineage>
        <taxon>Eukaryota</taxon>
        <taxon>Fungi</taxon>
        <taxon>Dikarya</taxon>
        <taxon>Basidiomycota</taxon>
        <taxon>Agaricomycotina</taxon>
        <taxon>Agaricomycetes</taxon>
        <taxon>Agaricomycetidae</taxon>
        <taxon>Atheliales</taxon>
        <taxon>Atheliaceae</taxon>
        <taxon>Athelia</taxon>
    </lineage>
</organism>
<dbReference type="STRING" id="436010.A0A166W209"/>
<name>A0A166W209_9AGAM</name>